<evidence type="ECO:0000313" key="3">
    <source>
        <dbReference type="Proteomes" id="UP000297245"/>
    </source>
</evidence>
<gene>
    <name evidence="2" type="ORF">K435DRAFT_773383</name>
</gene>
<feature type="transmembrane region" description="Helical" evidence="1">
    <location>
        <begin position="12"/>
        <end position="31"/>
    </location>
</feature>
<proteinExistence type="predicted"/>
<keyword evidence="3" id="KW-1185">Reference proteome</keyword>
<evidence type="ECO:0000313" key="2">
    <source>
        <dbReference type="EMBL" id="THV06180.1"/>
    </source>
</evidence>
<organism evidence="2 3">
    <name type="scientific">Dendrothele bispora (strain CBS 962.96)</name>
    <dbReference type="NCBI Taxonomy" id="1314807"/>
    <lineage>
        <taxon>Eukaryota</taxon>
        <taxon>Fungi</taxon>
        <taxon>Dikarya</taxon>
        <taxon>Basidiomycota</taxon>
        <taxon>Agaricomycotina</taxon>
        <taxon>Agaricomycetes</taxon>
        <taxon>Agaricomycetidae</taxon>
        <taxon>Agaricales</taxon>
        <taxon>Agaricales incertae sedis</taxon>
        <taxon>Dendrothele</taxon>
    </lineage>
</organism>
<dbReference type="Proteomes" id="UP000297245">
    <property type="component" value="Unassembled WGS sequence"/>
</dbReference>
<dbReference type="EMBL" id="ML179044">
    <property type="protein sequence ID" value="THV06180.1"/>
    <property type="molecule type" value="Genomic_DNA"/>
</dbReference>
<dbReference type="AlphaFoldDB" id="A0A4S8MSP5"/>
<protein>
    <submittedName>
        <fullName evidence="2">Uncharacterized protein</fullName>
    </submittedName>
</protein>
<reference evidence="2 3" key="1">
    <citation type="journal article" date="2019" name="Nat. Ecol. Evol.">
        <title>Megaphylogeny resolves global patterns of mushroom evolution.</title>
        <authorList>
            <person name="Varga T."/>
            <person name="Krizsan K."/>
            <person name="Foldi C."/>
            <person name="Dima B."/>
            <person name="Sanchez-Garcia M."/>
            <person name="Sanchez-Ramirez S."/>
            <person name="Szollosi G.J."/>
            <person name="Szarkandi J.G."/>
            <person name="Papp V."/>
            <person name="Albert L."/>
            <person name="Andreopoulos W."/>
            <person name="Angelini C."/>
            <person name="Antonin V."/>
            <person name="Barry K.W."/>
            <person name="Bougher N.L."/>
            <person name="Buchanan P."/>
            <person name="Buyck B."/>
            <person name="Bense V."/>
            <person name="Catcheside P."/>
            <person name="Chovatia M."/>
            <person name="Cooper J."/>
            <person name="Damon W."/>
            <person name="Desjardin D."/>
            <person name="Finy P."/>
            <person name="Geml J."/>
            <person name="Haridas S."/>
            <person name="Hughes K."/>
            <person name="Justo A."/>
            <person name="Karasinski D."/>
            <person name="Kautmanova I."/>
            <person name="Kiss B."/>
            <person name="Kocsube S."/>
            <person name="Kotiranta H."/>
            <person name="LaButti K.M."/>
            <person name="Lechner B.E."/>
            <person name="Liimatainen K."/>
            <person name="Lipzen A."/>
            <person name="Lukacs Z."/>
            <person name="Mihaltcheva S."/>
            <person name="Morgado L.N."/>
            <person name="Niskanen T."/>
            <person name="Noordeloos M.E."/>
            <person name="Ohm R.A."/>
            <person name="Ortiz-Santana B."/>
            <person name="Ovrebo C."/>
            <person name="Racz N."/>
            <person name="Riley R."/>
            <person name="Savchenko A."/>
            <person name="Shiryaev A."/>
            <person name="Soop K."/>
            <person name="Spirin V."/>
            <person name="Szebenyi C."/>
            <person name="Tomsovsky M."/>
            <person name="Tulloss R.E."/>
            <person name="Uehling J."/>
            <person name="Grigoriev I.V."/>
            <person name="Vagvolgyi C."/>
            <person name="Papp T."/>
            <person name="Martin F.M."/>
            <person name="Miettinen O."/>
            <person name="Hibbett D.S."/>
            <person name="Nagy L.G."/>
        </authorList>
    </citation>
    <scope>NUCLEOTIDE SEQUENCE [LARGE SCALE GENOMIC DNA]</scope>
    <source>
        <strain evidence="2 3">CBS 962.96</strain>
    </source>
</reference>
<sequence>KRRVLVSYATSWWKCGSLLWILFGPFIHLSYRDHHRSWSSRPQSPTEENLSPQLEIASLRIHSPRSQSPINPLLEASGYGATKSHQRVWLF</sequence>
<keyword evidence="1" id="KW-1133">Transmembrane helix</keyword>
<name>A0A4S8MSP5_DENBC</name>
<evidence type="ECO:0000256" key="1">
    <source>
        <dbReference type="SAM" id="Phobius"/>
    </source>
</evidence>
<keyword evidence="1" id="KW-0812">Transmembrane</keyword>
<feature type="non-terminal residue" evidence="2">
    <location>
        <position position="1"/>
    </location>
</feature>
<keyword evidence="1" id="KW-0472">Membrane</keyword>
<accession>A0A4S8MSP5</accession>